<protein>
    <submittedName>
        <fullName evidence="1">(rape) hypothetical protein</fullName>
    </submittedName>
</protein>
<gene>
    <name evidence="1" type="ORF">DARMORV10_A09P31500.1</name>
</gene>
<name>A0A816P400_BRANA</name>
<sequence length="136" mass="14851">MQKLDSNSSFFFLKKILPEHNQSTGDKLKKSVLTILGVGTLLSLPSVPEGVYSVGLLGPTLSMTGLRSMAGLSPVNFPVTFPANFPADYFPLTSNFRACVVLAWFHPSSRCYFDYISRVVGKIDVSGANEHSAYEL</sequence>
<evidence type="ECO:0000313" key="1">
    <source>
        <dbReference type="EMBL" id="CAF2043688.1"/>
    </source>
</evidence>
<organism evidence="1">
    <name type="scientific">Brassica napus</name>
    <name type="common">Rape</name>
    <dbReference type="NCBI Taxonomy" id="3708"/>
    <lineage>
        <taxon>Eukaryota</taxon>
        <taxon>Viridiplantae</taxon>
        <taxon>Streptophyta</taxon>
        <taxon>Embryophyta</taxon>
        <taxon>Tracheophyta</taxon>
        <taxon>Spermatophyta</taxon>
        <taxon>Magnoliopsida</taxon>
        <taxon>eudicotyledons</taxon>
        <taxon>Gunneridae</taxon>
        <taxon>Pentapetalae</taxon>
        <taxon>rosids</taxon>
        <taxon>malvids</taxon>
        <taxon>Brassicales</taxon>
        <taxon>Brassicaceae</taxon>
        <taxon>Brassiceae</taxon>
        <taxon>Brassica</taxon>
    </lineage>
</organism>
<proteinExistence type="predicted"/>
<dbReference type="EMBL" id="HG994363">
    <property type="protein sequence ID" value="CAF2043688.1"/>
    <property type="molecule type" value="Genomic_DNA"/>
</dbReference>
<reference evidence="1" key="1">
    <citation type="submission" date="2021-01" db="EMBL/GenBank/DDBJ databases">
        <authorList>
            <consortium name="Genoscope - CEA"/>
            <person name="William W."/>
        </authorList>
    </citation>
    <scope>NUCLEOTIDE SEQUENCE</scope>
</reference>
<dbReference type="Proteomes" id="UP001295469">
    <property type="component" value="Chromosome A09"/>
</dbReference>
<accession>A0A816P400</accession>
<dbReference type="AlphaFoldDB" id="A0A816P400"/>